<feature type="domain" description="Disease resistance N-terminal" evidence="10">
    <location>
        <begin position="42"/>
        <end position="121"/>
    </location>
</feature>
<sequence>MGAFWRCLILQSQFGPKPATLVLFNSYPLMAMGLDALASYIQSMLTKMATDEVRMLLGVPNEMKKMGVKLGDLKKFLADADRRNITDELVQGWVKELKGAMYDATDILDLCQLKAMKQGPSQDKGCLNPLLFCMRNPLHAHDVGRRLRNLNEKLDEISKRSTTFNFNLTSYEDHERKMESSRRLPCPETTGQLDLVVIGEKIKEDTRNLVETLTLKEETIHEDNKVMVFAIVGVGGIGKTTLAKNIFNNEIIQQEFQKKIWVSVNQDYSDTELLKRTIEAAGGNQAGNTMEVLQKTLKETLEGCKTLLVMDDVWNYRAWEGVLRTPLTNALPQGSRVLVTTRNYRIARGMMAQEPYHNIEKLNPEDAWSLLKKQVVRNVNDESQVEMLKDIGMGIIEKCDGLPLAVKVMGGVLLQKNRRRNDWEAVLKDSVWSVSQMPEELNSAVYLSYQDLDPPLKPCFLYFSLLPKSERFSVHDIVGMWISEGIIHGNLDDLENIGREYYDELLLRNLIEPDTSYLEQFYCSMHDVVRSFAQYIARDEALVAGQSNQIDITSKLNAQRFIRLSLENKGSESDELEWMSLQAQISARTLISVGNNVKIKPGDSLVTFSSLRTLHVIGADFDPLAESLVKLKHLRYLSIADTNISILPENIDKMKFLQYIDISNCESLVKLPVSIGKLQDLRYLNLRWTSINSIPRGFGGLTSLRKLYGIPVHMDGEWCSLEELGPLSKLIELSIHGLENVSSSKIARKTNLCGKVHLRKLALHCTSKHGHNGQLFKEEENISGQGHQNIEEVFDELRPPPSVENLTINTYFGRRLPIWMTSNDVVTLGSLRIMVLEDLPCCTELPNSLCQLPCLELLQIECAPAIKRVGPEFLQLHHHEHLRKLEVIKCSGLERVCNLPKLQELLIANCPKLKVLEGVPALERLHLVDYDMGTLPGYLQDVNPRHLLEIDCDVSLLTSMAMGKSSPEWDKFSHIKQVKAYAHDNDKRKWYVSYIRDPFSFKTNISRSAIKQACRERTELAYSKTCPIEDETPVGRGACADKRRPLCQPFRCNAYRRLSHWLNRVCLHCSEAARIADRSDQWTEAADHPMPRPPRTPVMEGKRGEWRRSFAPRRRTSADPSMPLCCRWSARA</sequence>
<evidence type="ECO:0000256" key="1">
    <source>
        <dbReference type="ARBA" id="ARBA00008894"/>
    </source>
</evidence>
<evidence type="ECO:0000256" key="6">
    <source>
        <dbReference type="ARBA" id="ARBA00022840"/>
    </source>
</evidence>
<dbReference type="Pfam" id="PF18052">
    <property type="entry name" value="Rx_N"/>
    <property type="match status" value="1"/>
</dbReference>
<dbReference type="Gene3D" id="1.10.8.430">
    <property type="entry name" value="Helical domain of apoptotic protease-activating factors"/>
    <property type="match status" value="1"/>
</dbReference>
<dbReference type="Pfam" id="PF23559">
    <property type="entry name" value="WHD_DRP"/>
    <property type="match status" value="1"/>
</dbReference>
<evidence type="ECO:0000256" key="2">
    <source>
        <dbReference type="ARBA" id="ARBA00022614"/>
    </source>
</evidence>
<dbReference type="InterPro" id="IPR002182">
    <property type="entry name" value="NB-ARC"/>
</dbReference>
<dbReference type="CDD" id="cd14798">
    <property type="entry name" value="RX-CC_like"/>
    <property type="match status" value="1"/>
</dbReference>
<evidence type="ECO:0000256" key="4">
    <source>
        <dbReference type="ARBA" id="ARBA00022741"/>
    </source>
</evidence>
<reference evidence="13 14" key="1">
    <citation type="journal article" date="2019" name="Sci. Rep.">
        <title>A high-quality genome of Eragrostis curvula grass provides insights into Poaceae evolution and supports new strategies to enhance forage quality.</title>
        <authorList>
            <person name="Carballo J."/>
            <person name="Santos B.A.C.M."/>
            <person name="Zappacosta D."/>
            <person name="Garbus I."/>
            <person name="Selva J.P."/>
            <person name="Gallo C.A."/>
            <person name="Diaz A."/>
            <person name="Albertini E."/>
            <person name="Caccamo M."/>
            <person name="Echenique V."/>
        </authorList>
    </citation>
    <scope>NUCLEOTIDE SEQUENCE [LARGE SCALE GENOMIC DNA]</scope>
    <source>
        <strain evidence="14">cv. Victoria</strain>
        <tissue evidence="13">Leaf</tissue>
    </source>
</reference>
<gene>
    <name evidence="13" type="ORF">EJB05_29215</name>
</gene>
<keyword evidence="2" id="KW-0433">Leucine-rich repeat</keyword>
<feature type="domain" description="Disease resistance R13L4/SHOC-2-like LRR" evidence="12">
    <location>
        <begin position="588"/>
        <end position="836"/>
    </location>
</feature>
<dbReference type="GO" id="GO:0009626">
    <property type="term" value="P:plant-type hypersensitive response"/>
    <property type="evidence" value="ECO:0007669"/>
    <property type="project" value="UniProtKB-ARBA"/>
</dbReference>
<dbReference type="OrthoDB" id="762143at2759"/>
<dbReference type="InterPro" id="IPR027417">
    <property type="entry name" value="P-loop_NTPase"/>
</dbReference>
<protein>
    <recommendedName>
        <fullName evidence="15">AAA+ ATPase domain-containing protein</fullName>
    </recommendedName>
</protein>
<feature type="domain" description="NB-ARC" evidence="9">
    <location>
        <begin position="220"/>
        <end position="378"/>
    </location>
</feature>
<feature type="compositionally biased region" description="Basic and acidic residues" evidence="8">
    <location>
        <begin position="1081"/>
        <end position="1090"/>
    </location>
</feature>
<evidence type="ECO:0000259" key="9">
    <source>
        <dbReference type="Pfam" id="PF00931"/>
    </source>
</evidence>
<evidence type="ECO:0000259" key="12">
    <source>
        <dbReference type="Pfam" id="PF23598"/>
    </source>
</evidence>
<dbReference type="SUPFAM" id="SSF52058">
    <property type="entry name" value="L domain-like"/>
    <property type="match status" value="1"/>
</dbReference>
<accession>A0A5J9UUB5</accession>
<name>A0A5J9UUB5_9POAL</name>
<dbReference type="PRINTS" id="PR00364">
    <property type="entry name" value="DISEASERSIST"/>
</dbReference>
<dbReference type="InterPro" id="IPR032675">
    <property type="entry name" value="LRR_dom_sf"/>
</dbReference>
<dbReference type="EMBL" id="RWGY01000013">
    <property type="protein sequence ID" value="TVU26660.1"/>
    <property type="molecule type" value="Genomic_DNA"/>
</dbReference>
<dbReference type="InterPro" id="IPR041118">
    <property type="entry name" value="Rx_N"/>
</dbReference>
<dbReference type="InterPro" id="IPR058922">
    <property type="entry name" value="WHD_DRP"/>
</dbReference>
<dbReference type="InterPro" id="IPR042197">
    <property type="entry name" value="Apaf_helical"/>
</dbReference>
<keyword evidence="4" id="KW-0547">Nucleotide-binding</keyword>
<dbReference type="Pfam" id="PF00931">
    <property type="entry name" value="NB-ARC"/>
    <property type="match status" value="1"/>
</dbReference>
<dbReference type="GO" id="GO:0002758">
    <property type="term" value="P:innate immune response-activating signaling pathway"/>
    <property type="evidence" value="ECO:0007669"/>
    <property type="project" value="UniProtKB-ARBA"/>
</dbReference>
<feature type="region of interest" description="Disordered" evidence="8">
    <location>
        <begin position="1081"/>
        <end position="1119"/>
    </location>
</feature>
<keyword evidence="5" id="KW-0611">Plant defense</keyword>
<dbReference type="Gramene" id="TVU26660">
    <property type="protein sequence ID" value="TVU26660"/>
    <property type="gene ID" value="EJB05_29215"/>
</dbReference>
<evidence type="ECO:0000259" key="10">
    <source>
        <dbReference type="Pfam" id="PF18052"/>
    </source>
</evidence>
<keyword evidence="3" id="KW-0677">Repeat</keyword>
<evidence type="ECO:0000256" key="3">
    <source>
        <dbReference type="ARBA" id="ARBA00022737"/>
    </source>
</evidence>
<feature type="non-terminal residue" evidence="13">
    <location>
        <position position="1"/>
    </location>
</feature>
<feature type="domain" description="Disease resistance protein winged helix" evidence="11">
    <location>
        <begin position="466"/>
        <end position="533"/>
    </location>
</feature>
<evidence type="ECO:0008006" key="15">
    <source>
        <dbReference type="Google" id="ProtNLM"/>
    </source>
</evidence>
<dbReference type="Gene3D" id="1.20.5.4130">
    <property type="match status" value="1"/>
</dbReference>
<dbReference type="Gene3D" id="3.80.10.10">
    <property type="entry name" value="Ribonuclease Inhibitor"/>
    <property type="match status" value="1"/>
</dbReference>
<dbReference type="Pfam" id="PF23598">
    <property type="entry name" value="LRR_14"/>
    <property type="match status" value="1"/>
</dbReference>
<dbReference type="PANTHER" id="PTHR36766:SF36">
    <property type="entry name" value="AAA+ ATPASE DOMAIN-CONTAINING PROTEIN"/>
    <property type="match status" value="1"/>
</dbReference>
<evidence type="ECO:0000256" key="8">
    <source>
        <dbReference type="SAM" id="MobiDB-lite"/>
    </source>
</evidence>
<dbReference type="GO" id="GO:0043531">
    <property type="term" value="F:ADP binding"/>
    <property type="evidence" value="ECO:0007669"/>
    <property type="project" value="InterPro"/>
</dbReference>
<dbReference type="PANTHER" id="PTHR36766">
    <property type="entry name" value="PLANT BROAD-SPECTRUM MILDEW RESISTANCE PROTEIN RPW8"/>
    <property type="match status" value="1"/>
</dbReference>
<proteinExistence type="inferred from homology"/>
<dbReference type="FunFam" id="1.10.10.10:FF:000322">
    <property type="entry name" value="Probable disease resistance protein At1g63360"/>
    <property type="match status" value="1"/>
</dbReference>
<dbReference type="GO" id="GO:0042742">
    <property type="term" value="P:defense response to bacterium"/>
    <property type="evidence" value="ECO:0007669"/>
    <property type="project" value="UniProtKB-ARBA"/>
</dbReference>
<organism evidence="13 14">
    <name type="scientific">Eragrostis curvula</name>
    <name type="common">weeping love grass</name>
    <dbReference type="NCBI Taxonomy" id="38414"/>
    <lineage>
        <taxon>Eukaryota</taxon>
        <taxon>Viridiplantae</taxon>
        <taxon>Streptophyta</taxon>
        <taxon>Embryophyta</taxon>
        <taxon>Tracheophyta</taxon>
        <taxon>Spermatophyta</taxon>
        <taxon>Magnoliopsida</taxon>
        <taxon>Liliopsida</taxon>
        <taxon>Poales</taxon>
        <taxon>Poaceae</taxon>
        <taxon>PACMAD clade</taxon>
        <taxon>Chloridoideae</taxon>
        <taxon>Eragrostideae</taxon>
        <taxon>Eragrostidinae</taxon>
        <taxon>Eragrostis</taxon>
    </lineage>
</organism>
<evidence type="ECO:0000313" key="13">
    <source>
        <dbReference type="EMBL" id="TVU26660.1"/>
    </source>
</evidence>
<comment type="similarity">
    <text evidence="1">Belongs to the disease resistance NB-LRR family.</text>
</comment>
<keyword evidence="7" id="KW-0175">Coiled coil</keyword>
<dbReference type="InterPro" id="IPR055414">
    <property type="entry name" value="LRR_R13L4/SHOC2-like"/>
</dbReference>
<comment type="caution">
    <text evidence="13">The sequence shown here is derived from an EMBL/GenBank/DDBJ whole genome shotgun (WGS) entry which is preliminary data.</text>
</comment>
<dbReference type="InterPro" id="IPR038005">
    <property type="entry name" value="RX-like_CC"/>
</dbReference>
<evidence type="ECO:0000256" key="7">
    <source>
        <dbReference type="ARBA" id="ARBA00023054"/>
    </source>
</evidence>
<evidence type="ECO:0000313" key="14">
    <source>
        <dbReference type="Proteomes" id="UP000324897"/>
    </source>
</evidence>
<evidence type="ECO:0000256" key="5">
    <source>
        <dbReference type="ARBA" id="ARBA00022821"/>
    </source>
</evidence>
<dbReference type="Proteomes" id="UP000324897">
    <property type="component" value="Chromosome 2"/>
</dbReference>
<dbReference type="SUPFAM" id="SSF52540">
    <property type="entry name" value="P-loop containing nucleoside triphosphate hydrolases"/>
    <property type="match status" value="1"/>
</dbReference>
<dbReference type="GO" id="GO:0005524">
    <property type="term" value="F:ATP binding"/>
    <property type="evidence" value="ECO:0007669"/>
    <property type="project" value="UniProtKB-KW"/>
</dbReference>
<evidence type="ECO:0000259" key="11">
    <source>
        <dbReference type="Pfam" id="PF23559"/>
    </source>
</evidence>
<keyword evidence="14" id="KW-1185">Reference proteome</keyword>
<keyword evidence="6" id="KW-0067">ATP-binding</keyword>
<dbReference type="Gene3D" id="3.40.50.300">
    <property type="entry name" value="P-loop containing nucleotide triphosphate hydrolases"/>
    <property type="match status" value="1"/>
</dbReference>
<dbReference type="AlphaFoldDB" id="A0A5J9UUB5"/>